<proteinExistence type="predicted"/>
<dbReference type="AlphaFoldDB" id="A0A2V2BD10"/>
<dbReference type="OrthoDB" id="7273732at2"/>
<dbReference type="Gene3D" id="1.20.1260.10">
    <property type="match status" value="1"/>
</dbReference>
<reference evidence="1 2" key="1">
    <citation type="submission" date="2018-05" db="EMBL/GenBank/DDBJ databases">
        <title>Genomic Encyclopedia of Type Strains, Phase IV (KMG-V): Genome sequencing to study the core and pangenomes of soil and plant-associated prokaryotes.</title>
        <authorList>
            <person name="Whitman W."/>
        </authorList>
    </citation>
    <scope>NUCLEOTIDE SEQUENCE [LARGE SCALE GENOMIC DNA]</scope>
    <source>
        <strain evidence="1 2">PNA 200-10</strain>
    </source>
</reference>
<dbReference type="EMBL" id="QGHF01000011">
    <property type="protein sequence ID" value="PWK94300.1"/>
    <property type="molecule type" value="Genomic_DNA"/>
</dbReference>
<dbReference type="InterPro" id="IPR010287">
    <property type="entry name" value="DUF892_YciF-like"/>
</dbReference>
<dbReference type="InterPro" id="IPR012347">
    <property type="entry name" value="Ferritin-like"/>
</dbReference>
<gene>
    <name evidence="1" type="ORF">C7431_11136</name>
</gene>
<sequence length="171" mass="19367">MSTTSNLSHYHDWLRDAHAMEKQAETMLEQMANRLENYPELRARIELHIEETRQQQLQLETILDRHGISHSSVKDVMGKMAAMGQAFGGVFAEDEVIKGAIAGYVFENAEVGSYTSLINAAMRVGDHESIPVFKQICEQELAMSDWMISHLPDLTDQFLMLSEDPDAQAKR</sequence>
<name>A0A2V2BD10_9GAMM</name>
<accession>A0A2V2BD10</accession>
<protein>
    <submittedName>
        <fullName evidence="1">Ferritin-like metal-binding protein YciE</fullName>
    </submittedName>
</protein>
<dbReference type="InterPro" id="IPR009078">
    <property type="entry name" value="Ferritin-like_SF"/>
</dbReference>
<dbReference type="SUPFAM" id="SSF47240">
    <property type="entry name" value="Ferritin-like"/>
    <property type="match status" value="1"/>
</dbReference>
<dbReference type="Proteomes" id="UP000245981">
    <property type="component" value="Unassembled WGS sequence"/>
</dbReference>
<evidence type="ECO:0000313" key="2">
    <source>
        <dbReference type="Proteomes" id="UP000245981"/>
    </source>
</evidence>
<organism evidence="1 2">
    <name type="scientific">Pantoea allii</name>
    <dbReference type="NCBI Taxonomy" id="574096"/>
    <lineage>
        <taxon>Bacteria</taxon>
        <taxon>Pseudomonadati</taxon>
        <taxon>Pseudomonadota</taxon>
        <taxon>Gammaproteobacteria</taxon>
        <taxon>Enterobacterales</taxon>
        <taxon>Erwiniaceae</taxon>
        <taxon>Pantoea</taxon>
    </lineage>
</organism>
<comment type="caution">
    <text evidence="1">The sequence shown here is derived from an EMBL/GenBank/DDBJ whole genome shotgun (WGS) entry which is preliminary data.</text>
</comment>
<evidence type="ECO:0000313" key="1">
    <source>
        <dbReference type="EMBL" id="PWK94300.1"/>
    </source>
</evidence>
<dbReference type="RefSeq" id="WP_109718102.1">
    <property type="nucleotide sequence ID" value="NZ_QGHF01000011.1"/>
</dbReference>
<dbReference type="Pfam" id="PF05974">
    <property type="entry name" value="DUF892"/>
    <property type="match status" value="1"/>
</dbReference>